<dbReference type="PANTHER" id="PTHR42685:SF4">
    <property type="entry name" value="GERANYLGERANYL DIPHOSPHATE REDUCTASE, CHLOROPLASTIC"/>
    <property type="match status" value="1"/>
</dbReference>
<dbReference type="InterPro" id="IPR023753">
    <property type="entry name" value="FAD/NAD-binding_dom"/>
</dbReference>
<dbReference type="EMBL" id="CP122537">
    <property type="protein sequence ID" value="WGH80263.1"/>
    <property type="molecule type" value="Genomic_DNA"/>
</dbReference>
<evidence type="ECO:0000256" key="2">
    <source>
        <dbReference type="ARBA" id="ARBA00023002"/>
    </source>
</evidence>
<reference evidence="4 5" key="1">
    <citation type="submission" date="2023-04" db="EMBL/GenBank/DDBJ databases">
        <title>Jannaschia ovalis sp. nov., a marine bacterium isolated from sea tidal flat.</title>
        <authorList>
            <person name="Kwon D.Y."/>
            <person name="Kim J.-J."/>
        </authorList>
    </citation>
    <scope>NUCLEOTIDE SEQUENCE [LARGE SCALE GENOMIC DNA]</scope>
    <source>
        <strain evidence="4 5">GRR-S6-38</strain>
    </source>
</reference>
<dbReference type="InterPro" id="IPR011777">
    <property type="entry name" value="Geranylgeranyl_Rdtase_fam"/>
</dbReference>
<dbReference type="InterPro" id="IPR050407">
    <property type="entry name" value="Geranylgeranyl_reductase"/>
</dbReference>
<keyword evidence="1" id="KW-0521">NADP</keyword>
<dbReference type="RefSeq" id="WP_279967325.1">
    <property type="nucleotide sequence ID" value="NZ_CP122537.1"/>
</dbReference>
<evidence type="ECO:0000313" key="4">
    <source>
        <dbReference type="EMBL" id="WGH80263.1"/>
    </source>
</evidence>
<dbReference type="InterPro" id="IPR010253">
    <property type="entry name" value="BchP_ChlP_pln/prok"/>
</dbReference>
<sequence length="407" mass="43732">MTHDVVVIGGGPCGATAAHDLARQGHKVAMIDKAGRIKPCGGAVPPRLIRDFDIPDTQIVAKIDTARMISPTGRRVDIPIEDGYVGMVDREHFDEFLRVRAAGAGADHRTGTFLRVDRDGDDPVVVYRDKATGAETRIATRLVIGADGARSGVARADVPGGEAIPYVIAYHEIIAAPGKTGEYDPARCDVIYDGAISPDFYGWVFPHGKSASVGMGTGRDGVDLKEATRALREASGLTECETIRREGAPIPLKPLKRWDNGRDVVLAGDAAGVVAPSSGEGIYYAMVGGRVAALACEKVLATGQAKHLRLARKLFMKDHKAVFRVLGAMQNAYYRSDDRRERFVTLCHDIDVQRLTFEAYMNKELVKARPWAHIRIGAKNLAHLMGLIPATGLTATPPSGGATHPAE</sequence>
<name>A0ABY8LJE9_9RHOB</name>
<evidence type="ECO:0000256" key="1">
    <source>
        <dbReference type="ARBA" id="ARBA00022857"/>
    </source>
</evidence>
<accession>A0ABY8LJE9</accession>
<dbReference type="Gene3D" id="3.50.50.60">
    <property type="entry name" value="FAD/NAD(P)-binding domain"/>
    <property type="match status" value="1"/>
</dbReference>
<dbReference type="NCBIfam" id="TIGR02032">
    <property type="entry name" value="GG-red-SF"/>
    <property type="match status" value="1"/>
</dbReference>
<protein>
    <submittedName>
        <fullName evidence="4">Geranylgeranyl diphosphate reductase</fullName>
    </submittedName>
</protein>
<organism evidence="4 5">
    <name type="scientific">Jannaschia ovalis</name>
    <dbReference type="NCBI Taxonomy" id="3038773"/>
    <lineage>
        <taxon>Bacteria</taxon>
        <taxon>Pseudomonadati</taxon>
        <taxon>Pseudomonadota</taxon>
        <taxon>Alphaproteobacteria</taxon>
        <taxon>Rhodobacterales</taxon>
        <taxon>Roseobacteraceae</taxon>
        <taxon>Jannaschia</taxon>
    </lineage>
</organism>
<dbReference type="InterPro" id="IPR036188">
    <property type="entry name" value="FAD/NAD-bd_sf"/>
</dbReference>
<dbReference type="Proteomes" id="UP001243420">
    <property type="component" value="Chromosome"/>
</dbReference>
<keyword evidence="5" id="KW-1185">Reference proteome</keyword>
<dbReference type="NCBIfam" id="TIGR02023">
    <property type="entry name" value="BchP-ChlP"/>
    <property type="match status" value="1"/>
</dbReference>
<gene>
    <name evidence="4" type="ORF">P8627_08365</name>
</gene>
<dbReference type="SUPFAM" id="SSF51905">
    <property type="entry name" value="FAD/NAD(P)-binding domain"/>
    <property type="match status" value="1"/>
</dbReference>
<dbReference type="PANTHER" id="PTHR42685">
    <property type="entry name" value="GERANYLGERANYL DIPHOSPHATE REDUCTASE"/>
    <property type="match status" value="1"/>
</dbReference>
<keyword evidence="2" id="KW-0560">Oxidoreductase</keyword>
<feature type="domain" description="FAD/NAD(P)-binding" evidence="3">
    <location>
        <begin position="3"/>
        <end position="160"/>
    </location>
</feature>
<evidence type="ECO:0000259" key="3">
    <source>
        <dbReference type="Pfam" id="PF07992"/>
    </source>
</evidence>
<proteinExistence type="predicted"/>
<dbReference type="Pfam" id="PF07992">
    <property type="entry name" value="Pyr_redox_2"/>
    <property type="match status" value="1"/>
</dbReference>
<evidence type="ECO:0000313" key="5">
    <source>
        <dbReference type="Proteomes" id="UP001243420"/>
    </source>
</evidence>
<dbReference type="PRINTS" id="PR00420">
    <property type="entry name" value="RNGMNOXGNASE"/>
</dbReference>